<evidence type="ECO:0000313" key="10">
    <source>
        <dbReference type="EMBL" id="SDS00716.1"/>
    </source>
</evidence>
<protein>
    <submittedName>
        <fullName evidence="10">Putative ABC transport system permease protein</fullName>
    </submittedName>
</protein>
<feature type="domain" description="ABC3 transporter permease C-terminal" evidence="8">
    <location>
        <begin position="261"/>
        <end position="377"/>
    </location>
</feature>
<keyword evidence="3 7" id="KW-0812">Transmembrane</keyword>
<keyword evidence="4 7" id="KW-1133">Transmembrane helix</keyword>
<reference evidence="10 11" key="1">
    <citation type="submission" date="2016-10" db="EMBL/GenBank/DDBJ databases">
        <authorList>
            <person name="de Groot N.N."/>
        </authorList>
    </citation>
    <scope>NUCLEOTIDE SEQUENCE [LARGE SCALE GENOMIC DNA]</scope>
    <source>
        <strain evidence="10 11">DSM 21800</strain>
    </source>
</reference>
<feature type="transmembrane region" description="Helical" evidence="7">
    <location>
        <begin position="798"/>
        <end position="819"/>
    </location>
</feature>
<feature type="transmembrane region" description="Helical" evidence="7">
    <location>
        <begin position="16"/>
        <end position="36"/>
    </location>
</feature>
<keyword evidence="2" id="KW-1003">Cell membrane</keyword>
<evidence type="ECO:0000313" key="11">
    <source>
        <dbReference type="Proteomes" id="UP000199103"/>
    </source>
</evidence>
<sequence length="839" mass="86343">MITFALRELAANRSRIAMAVIAIMLGVTAAVAGWVASDSVASTLADQPVRDRVDLVVQSGRTPLTATERARIAAVPGVRSADPITVGRAGLVGPDGKLVPSQTAPEQAGTVFTAGAAGQRFAIVDGRRPQHVGEIAVGPDAIRAGVRVGSSVRVLLDGGKTTTQRVTGSYRYAALGPDDGATADPPPVVAFAPTEPTLLTRDLSRIEIGIEPGTDPAAVTAAIHRIVPGGSRVMSAATLASTMADEAADAANDLRMTLLPFAAVAVLVGAFVIANTFTLLISQRTRQFALLRAIGAKRRQVRWSVIVEASALGLVGATIGGVAGVTIAPALLRIVRSDEPVQLHVSPVAVAVAYGTGIVVTVLAALGAARRAARVSPMAALRLDVAEPSSSHRRSTVLGIALVAIATAGVLATARPDSANLPRIAALVSILVGSVGMLVLAPQLVRLTFGPLSRLLAPDRDRSSGRRIGPATRLAVRTAARDPRRTARTGTAITIGLALICAFGTFSSTFAQLIASTVLANTPAATTVLQPAAGGAATLAESDLRAVRNTPGVSTAAAARDIITGIDSPSGSTRLVITAIEPEALGTVLTPNMIAGSDDLHRGAVVSKNQADMLGLRIGSPITLHPDGRSIRTTVTGLYEATELSASLFYDVDLAPSSIKPALNTIYATGPDPAAVRTELQQRFAERPDVMITDREGLAQQGIQRQQIAFTLIYAMFALSVIIAVFGVVNTLVLSVGMRTRELGVLRAIGGSRTMIMAMIRMESLVIAIFGALLGLVIGILGGAVMQHAMLGQRIADFALPTGVIAGCLVGIVVAAVLASIWPAAKAARVEVLTAVSSS</sequence>
<accession>A0A1H1NNX7</accession>
<dbReference type="STRING" id="630515.SAMN04489812_0592"/>
<feature type="transmembrane region" description="Helical" evidence="7">
    <location>
        <begin position="303"/>
        <end position="328"/>
    </location>
</feature>
<feature type="transmembrane region" description="Helical" evidence="7">
    <location>
        <begin position="258"/>
        <end position="282"/>
    </location>
</feature>
<feature type="domain" description="ABC3 transporter permease C-terminal" evidence="8">
    <location>
        <begin position="715"/>
        <end position="831"/>
    </location>
</feature>
<dbReference type="InterPro" id="IPR050250">
    <property type="entry name" value="Macrolide_Exporter_MacB"/>
</dbReference>
<dbReference type="PANTHER" id="PTHR30572:SF4">
    <property type="entry name" value="ABC TRANSPORTER PERMEASE YTRF"/>
    <property type="match status" value="1"/>
</dbReference>
<evidence type="ECO:0000259" key="9">
    <source>
        <dbReference type="Pfam" id="PF12704"/>
    </source>
</evidence>
<evidence type="ECO:0000256" key="6">
    <source>
        <dbReference type="ARBA" id="ARBA00038076"/>
    </source>
</evidence>
<dbReference type="RefSeq" id="WP_091519606.1">
    <property type="nucleotide sequence ID" value="NZ_LT629772.1"/>
</dbReference>
<organism evidence="10 11">
    <name type="scientific">Microlunatus soli</name>
    <dbReference type="NCBI Taxonomy" id="630515"/>
    <lineage>
        <taxon>Bacteria</taxon>
        <taxon>Bacillati</taxon>
        <taxon>Actinomycetota</taxon>
        <taxon>Actinomycetes</taxon>
        <taxon>Propionibacteriales</taxon>
        <taxon>Propionibacteriaceae</taxon>
        <taxon>Microlunatus</taxon>
    </lineage>
</organism>
<evidence type="ECO:0000256" key="2">
    <source>
        <dbReference type="ARBA" id="ARBA00022475"/>
    </source>
</evidence>
<evidence type="ECO:0000256" key="5">
    <source>
        <dbReference type="ARBA" id="ARBA00023136"/>
    </source>
</evidence>
<feature type="transmembrane region" description="Helical" evidence="7">
    <location>
        <begin position="765"/>
        <end position="786"/>
    </location>
</feature>
<comment type="subcellular location">
    <subcellularLocation>
        <location evidence="1">Cell membrane</location>
        <topology evidence="1">Multi-pass membrane protein</topology>
    </subcellularLocation>
</comment>
<comment type="similarity">
    <text evidence="6">Belongs to the ABC-4 integral membrane protein family.</text>
</comment>
<dbReference type="PANTHER" id="PTHR30572">
    <property type="entry name" value="MEMBRANE COMPONENT OF TRANSPORTER-RELATED"/>
    <property type="match status" value="1"/>
</dbReference>
<evidence type="ECO:0000259" key="8">
    <source>
        <dbReference type="Pfam" id="PF02687"/>
    </source>
</evidence>
<dbReference type="GO" id="GO:0005886">
    <property type="term" value="C:plasma membrane"/>
    <property type="evidence" value="ECO:0007669"/>
    <property type="project" value="UniProtKB-SubCell"/>
</dbReference>
<dbReference type="EMBL" id="LT629772">
    <property type="protein sequence ID" value="SDS00716.1"/>
    <property type="molecule type" value="Genomic_DNA"/>
</dbReference>
<feature type="transmembrane region" description="Helical" evidence="7">
    <location>
        <begin position="348"/>
        <end position="369"/>
    </location>
</feature>
<dbReference type="InterPro" id="IPR025857">
    <property type="entry name" value="MacB_PCD"/>
</dbReference>
<feature type="transmembrane region" description="Helical" evidence="7">
    <location>
        <begin position="424"/>
        <end position="445"/>
    </location>
</feature>
<dbReference type="Pfam" id="PF12704">
    <property type="entry name" value="MacB_PCD"/>
    <property type="match status" value="1"/>
</dbReference>
<feature type="transmembrane region" description="Helical" evidence="7">
    <location>
        <begin position="491"/>
        <end position="515"/>
    </location>
</feature>
<name>A0A1H1NNX7_9ACTN</name>
<dbReference type="Pfam" id="PF02687">
    <property type="entry name" value="FtsX"/>
    <property type="match status" value="2"/>
</dbReference>
<dbReference type="Proteomes" id="UP000199103">
    <property type="component" value="Chromosome I"/>
</dbReference>
<feature type="transmembrane region" description="Helical" evidence="7">
    <location>
        <begin position="395"/>
        <end position="412"/>
    </location>
</feature>
<evidence type="ECO:0000256" key="3">
    <source>
        <dbReference type="ARBA" id="ARBA00022692"/>
    </source>
</evidence>
<dbReference type="OrthoDB" id="9780560at2"/>
<gene>
    <name evidence="10" type="ORF">SAMN04489812_0592</name>
</gene>
<evidence type="ECO:0000256" key="4">
    <source>
        <dbReference type="ARBA" id="ARBA00022989"/>
    </source>
</evidence>
<feature type="domain" description="MacB-like periplasmic core" evidence="9">
    <location>
        <begin position="491"/>
        <end position="676"/>
    </location>
</feature>
<dbReference type="AlphaFoldDB" id="A0A1H1NNX7"/>
<dbReference type="InterPro" id="IPR003838">
    <property type="entry name" value="ABC3_permease_C"/>
</dbReference>
<evidence type="ECO:0000256" key="1">
    <source>
        <dbReference type="ARBA" id="ARBA00004651"/>
    </source>
</evidence>
<keyword evidence="11" id="KW-1185">Reference proteome</keyword>
<proteinExistence type="inferred from homology"/>
<dbReference type="GO" id="GO:0022857">
    <property type="term" value="F:transmembrane transporter activity"/>
    <property type="evidence" value="ECO:0007669"/>
    <property type="project" value="TreeGrafter"/>
</dbReference>
<evidence type="ECO:0000256" key="7">
    <source>
        <dbReference type="SAM" id="Phobius"/>
    </source>
</evidence>
<keyword evidence="5 7" id="KW-0472">Membrane</keyword>
<feature type="transmembrane region" description="Helical" evidence="7">
    <location>
        <begin position="712"/>
        <end position="737"/>
    </location>
</feature>